<dbReference type="Proteomes" id="UP000064967">
    <property type="component" value="Chromosome"/>
</dbReference>
<gene>
    <name evidence="1" type="ORF">AKJ09_00327</name>
</gene>
<accession>A0A0K1PJE0</accession>
<dbReference type="AlphaFoldDB" id="A0A0K1PJE0"/>
<evidence type="ECO:0000313" key="2">
    <source>
        <dbReference type="Proteomes" id="UP000064967"/>
    </source>
</evidence>
<dbReference type="EMBL" id="CP012333">
    <property type="protein sequence ID" value="AKU93663.1"/>
    <property type="molecule type" value="Genomic_DNA"/>
</dbReference>
<name>A0A0K1PJE0_9BACT</name>
<sequence>MPTTTLGAGALVELERDPWILALAATTYRRQFVGGPRDRIGGAYVDLSTFEVDACWQRAIATHGLRACLGVELGSEGTRGVGIERSDTTSAFWGAANVGLQARPWQDRGIAPMAGVVVGHAFAAPDVVIQGFGTLFEAPFLFVRLQLGLEIRLF</sequence>
<keyword evidence="2" id="KW-1185">Reference proteome</keyword>
<dbReference type="STRING" id="1391654.AKJ09_00327"/>
<reference evidence="1 2" key="1">
    <citation type="submission" date="2015-08" db="EMBL/GenBank/DDBJ databases">
        <authorList>
            <person name="Babu N.S."/>
            <person name="Beckwith C.J."/>
            <person name="Beseler K.G."/>
            <person name="Brison A."/>
            <person name="Carone J.V."/>
            <person name="Caskin T.P."/>
            <person name="Diamond M."/>
            <person name="Durham M.E."/>
            <person name="Foxe J.M."/>
            <person name="Go M."/>
            <person name="Henderson B.A."/>
            <person name="Jones I.B."/>
            <person name="McGettigan J.A."/>
            <person name="Micheletti S.J."/>
            <person name="Nasrallah M.E."/>
            <person name="Ortiz D."/>
            <person name="Piller C.R."/>
            <person name="Privatt S.R."/>
            <person name="Schneider S.L."/>
            <person name="Sharp S."/>
            <person name="Smith T.C."/>
            <person name="Stanton J.D."/>
            <person name="Ullery H.E."/>
            <person name="Wilson R.J."/>
            <person name="Serrano M.G."/>
            <person name="Buck G."/>
            <person name="Lee V."/>
            <person name="Wang Y."/>
            <person name="Carvalho R."/>
            <person name="Voegtly L."/>
            <person name="Shi R."/>
            <person name="Duckworth R."/>
            <person name="Johnson A."/>
            <person name="Loviza R."/>
            <person name="Walstead R."/>
            <person name="Shah Z."/>
            <person name="Kiflezghi M."/>
            <person name="Wade K."/>
            <person name="Ball S.L."/>
            <person name="Bradley K.W."/>
            <person name="Asai D.J."/>
            <person name="Bowman C.A."/>
            <person name="Russell D.A."/>
            <person name="Pope W.H."/>
            <person name="Jacobs-Sera D."/>
            <person name="Hendrix R.W."/>
            <person name="Hatfull G.F."/>
        </authorList>
    </citation>
    <scope>NUCLEOTIDE SEQUENCE [LARGE SCALE GENOMIC DNA]</scope>
    <source>
        <strain evidence="1 2">DSM 27648</strain>
    </source>
</reference>
<evidence type="ECO:0000313" key="1">
    <source>
        <dbReference type="EMBL" id="AKU93663.1"/>
    </source>
</evidence>
<organism evidence="1 2">
    <name type="scientific">Labilithrix luteola</name>
    <dbReference type="NCBI Taxonomy" id="1391654"/>
    <lineage>
        <taxon>Bacteria</taxon>
        <taxon>Pseudomonadati</taxon>
        <taxon>Myxococcota</taxon>
        <taxon>Polyangia</taxon>
        <taxon>Polyangiales</taxon>
        <taxon>Labilitrichaceae</taxon>
        <taxon>Labilithrix</taxon>
    </lineage>
</organism>
<dbReference type="KEGG" id="llu:AKJ09_00327"/>
<proteinExistence type="predicted"/>
<protein>
    <submittedName>
        <fullName evidence="1">Uncharacterized protein</fullName>
    </submittedName>
</protein>